<dbReference type="OrthoDB" id="676979at2759"/>
<dbReference type="Proteomes" id="UP001107558">
    <property type="component" value="Chromosome 1"/>
</dbReference>
<protein>
    <recommendedName>
        <fullName evidence="6">Leucine rich repeat protein</fullName>
    </recommendedName>
</protein>
<proteinExistence type="predicted"/>
<keyword evidence="5" id="KW-1185">Reference proteome</keyword>
<dbReference type="Pfam" id="PF13855">
    <property type="entry name" value="LRR_8"/>
    <property type="match status" value="1"/>
</dbReference>
<dbReference type="InterPro" id="IPR003591">
    <property type="entry name" value="Leu-rich_rpt_typical-subtyp"/>
</dbReference>
<reference evidence="4" key="1">
    <citation type="submission" date="2021-03" db="EMBL/GenBank/DDBJ databases">
        <title>Chromosome level genome of the anhydrobiotic midge Polypedilum vanderplanki.</title>
        <authorList>
            <person name="Yoshida Y."/>
            <person name="Kikawada T."/>
            <person name="Gusev O."/>
        </authorList>
    </citation>
    <scope>NUCLEOTIDE SEQUENCE</scope>
    <source>
        <strain evidence="4">NIAS01</strain>
        <tissue evidence="4">Whole body or cell culture</tissue>
    </source>
</reference>
<dbReference type="AlphaFoldDB" id="A0A9J6CQ12"/>
<dbReference type="EMBL" id="JADBJN010000001">
    <property type="protein sequence ID" value="KAG5684040.1"/>
    <property type="molecule type" value="Genomic_DNA"/>
</dbReference>
<dbReference type="InterPro" id="IPR032675">
    <property type="entry name" value="LRR_dom_sf"/>
</dbReference>
<dbReference type="PANTHER" id="PTHR45712:SF22">
    <property type="entry name" value="INSULIN-LIKE GROWTH FACTOR-BINDING PROTEIN COMPLEX ACID LABILE SUBUNIT"/>
    <property type="match status" value="1"/>
</dbReference>
<dbReference type="Gene3D" id="3.80.10.10">
    <property type="entry name" value="Ribonuclease Inhibitor"/>
    <property type="match status" value="2"/>
</dbReference>
<keyword evidence="3" id="KW-0732">Signal</keyword>
<dbReference type="SUPFAM" id="SSF52058">
    <property type="entry name" value="L domain-like"/>
    <property type="match status" value="1"/>
</dbReference>
<accession>A0A9J6CQ12</accession>
<dbReference type="InterPro" id="IPR001611">
    <property type="entry name" value="Leu-rich_rpt"/>
</dbReference>
<evidence type="ECO:0000256" key="2">
    <source>
        <dbReference type="ARBA" id="ARBA00022737"/>
    </source>
</evidence>
<dbReference type="PANTHER" id="PTHR45712">
    <property type="entry name" value="AGAP008170-PA"/>
    <property type="match status" value="1"/>
</dbReference>
<dbReference type="InterPro" id="IPR050333">
    <property type="entry name" value="SLRP"/>
</dbReference>
<evidence type="ECO:0000313" key="5">
    <source>
        <dbReference type="Proteomes" id="UP001107558"/>
    </source>
</evidence>
<dbReference type="InterPro" id="IPR026906">
    <property type="entry name" value="LRR_5"/>
</dbReference>
<evidence type="ECO:0000313" key="4">
    <source>
        <dbReference type="EMBL" id="KAG5684040.1"/>
    </source>
</evidence>
<feature type="signal peptide" evidence="3">
    <location>
        <begin position="1"/>
        <end position="20"/>
    </location>
</feature>
<evidence type="ECO:0000256" key="3">
    <source>
        <dbReference type="SAM" id="SignalP"/>
    </source>
</evidence>
<evidence type="ECO:0000256" key="1">
    <source>
        <dbReference type="ARBA" id="ARBA00022614"/>
    </source>
</evidence>
<organism evidence="4 5">
    <name type="scientific">Polypedilum vanderplanki</name>
    <name type="common">Sleeping chironomid midge</name>
    <dbReference type="NCBI Taxonomy" id="319348"/>
    <lineage>
        <taxon>Eukaryota</taxon>
        <taxon>Metazoa</taxon>
        <taxon>Ecdysozoa</taxon>
        <taxon>Arthropoda</taxon>
        <taxon>Hexapoda</taxon>
        <taxon>Insecta</taxon>
        <taxon>Pterygota</taxon>
        <taxon>Neoptera</taxon>
        <taxon>Endopterygota</taxon>
        <taxon>Diptera</taxon>
        <taxon>Nematocera</taxon>
        <taxon>Chironomoidea</taxon>
        <taxon>Chironomidae</taxon>
        <taxon>Chironominae</taxon>
        <taxon>Polypedilum</taxon>
        <taxon>Polypedilum</taxon>
    </lineage>
</organism>
<feature type="chain" id="PRO_5039894664" description="Leucine rich repeat protein" evidence="3">
    <location>
        <begin position="21"/>
        <end position="479"/>
    </location>
</feature>
<sequence length="479" mass="54915">MRHYIVITLLIISINNSANALSTLHCDFDKILSTYSCNPISLNPPITQENEEIAVNGTHLSGLAHEDVTYVRFNSPLTFHFVPTKLFEIFPNIETIGMQNVNLSNLTSNAFTNCYRLKSLTIDRNMELSEIPEGFAENCGNLKNLYLPGNAIEEIDKNAFNGLDNLLYLVLTKNNIEQLQVETFKPLRNLQHLFIDHNKLKHFHSDLFYPLRKLQLLSLTHNDIEEVSAELFRNNPILDSLFFDYNEIIAIDGKFFNIFPGERETFEIRFCGNNCTNAIISNKVVQNSVSDDDFDVCIENWNITRLTSDNEIHAEISSTSTTDMTMTETINIHERDCRYFLNENRKYTCVLECVDLVLTAIGGAHYKSYSDLDVTRVYFSRSTLSKVPKIIFEKFPNLEFLSVASTQLMIINDQTFGECGRLKEIDASGNDIREIVETSLKNCTELVKIDVSGNPIEFIDGEIFNYDPQLKHIIFNRRF</sequence>
<name>A0A9J6CQ12_POLVA</name>
<evidence type="ECO:0008006" key="6">
    <source>
        <dbReference type="Google" id="ProtNLM"/>
    </source>
</evidence>
<comment type="caution">
    <text evidence="4">The sequence shown here is derived from an EMBL/GenBank/DDBJ whole genome shotgun (WGS) entry which is preliminary data.</text>
</comment>
<dbReference type="Pfam" id="PF13306">
    <property type="entry name" value="LRR_5"/>
    <property type="match status" value="1"/>
</dbReference>
<dbReference type="SMART" id="SM00369">
    <property type="entry name" value="LRR_TYP"/>
    <property type="match status" value="6"/>
</dbReference>
<keyword evidence="1" id="KW-0433">Leucine-rich repeat</keyword>
<keyword evidence="2" id="KW-0677">Repeat</keyword>
<gene>
    <name evidence="4" type="ORF">PVAND_013293</name>
</gene>